<accession>A0A143PXH1</accession>
<dbReference type="KEGG" id="abac:LuPra_05765"/>
<proteinExistence type="predicted"/>
<dbReference type="EMBL" id="CP015136">
    <property type="protein sequence ID" value="AMY12489.1"/>
    <property type="molecule type" value="Genomic_DNA"/>
</dbReference>
<organism evidence="1 2">
    <name type="scientific">Luteitalea pratensis</name>
    <dbReference type="NCBI Taxonomy" id="1855912"/>
    <lineage>
        <taxon>Bacteria</taxon>
        <taxon>Pseudomonadati</taxon>
        <taxon>Acidobacteriota</taxon>
        <taxon>Vicinamibacteria</taxon>
        <taxon>Vicinamibacterales</taxon>
        <taxon>Vicinamibacteraceae</taxon>
        <taxon>Luteitalea</taxon>
    </lineage>
</organism>
<name>A0A143PXH1_LUTPR</name>
<evidence type="ECO:0000313" key="1">
    <source>
        <dbReference type="EMBL" id="AMY12489.1"/>
    </source>
</evidence>
<gene>
    <name evidence="1" type="ORF">LuPra_05765</name>
</gene>
<sequence length="106" mass="10616">MAAVTADATKTGLVITPVEVIEPGRQLMMAPPVVPQRVGEQVAPTAAQRFAPGRPPGVQAEIAGRPVQEGTVVVRISLADRAGTVVSKADGAVDAGGRLTGSAPPG</sequence>
<reference evidence="1 2" key="1">
    <citation type="journal article" date="2016" name="Genome Announc.">
        <title>First Complete Genome Sequence of a Subdivision 6 Acidobacterium Strain.</title>
        <authorList>
            <person name="Huang S."/>
            <person name="Vieira S."/>
            <person name="Bunk B."/>
            <person name="Riedel T."/>
            <person name="Sproer C."/>
            <person name="Overmann J."/>
        </authorList>
    </citation>
    <scope>NUCLEOTIDE SEQUENCE [LARGE SCALE GENOMIC DNA]</scope>
    <source>
        <strain evidence="2">DSM 100886 HEG_-6_39</strain>
    </source>
</reference>
<evidence type="ECO:0000313" key="2">
    <source>
        <dbReference type="Proteomes" id="UP000076079"/>
    </source>
</evidence>
<dbReference type="Proteomes" id="UP000076079">
    <property type="component" value="Chromosome"/>
</dbReference>
<keyword evidence="2" id="KW-1185">Reference proteome</keyword>
<dbReference type="AlphaFoldDB" id="A0A143PXH1"/>
<reference evidence="2" key="2">
    <citation type="submission" date="2016-04" db="EMBL/GenBank/DDBJ databases">
        <title>First Complete Genome Sequence of a Subdivision 6 Acidobacterium.</title>
        <authorList>
            <person name="Huang S."/>
            <person name="Vieira S."/>
            <person name="Bunk B."/>
            <person name="Riedel T."/>
            <person name="Sproeer C."/>
            <person name="Overmann J."/>
        </authorList>
    </citation>
    <scope>NUCLEOTIDE SEQUENCE [LARGE SCALE GENOMIC DNA]</scope>
    <source>
        <strain evidence="2">DSM 100886 HEG_-6_39</strain>
    </source>
</reference>
<protein>
    <submittedName>
        <fullName evidence="1">Uncharacterized protein</fullName>
    </submittedName>
</protein>